<dbReference type="SMART" id="SM00382">
    <property type="entry name" value="AAA"/>
    <property type="match status" value="1"/>
</dbReference>
<dbReference type="PROSITE" id="PS50893">
    <property type="entry name" value="ABC_TRANSPORTER_2"/>
    <property type="match status" value="1"/>
</dbReference>
<dbReference type="SUPFAM" id="SSF52540">
    <property type="entry name" value="P-loop containing nucleoside triphosphate hydrolases"/>
    <property type="match status" value="1"/>
</dbReference>
<feature type="domain" description="ABC transporter" evidence="4">
    <location>
        <begin position="20"/>
        <end position="252"/>
    </location>
</feature>
<name>A0A921MYB3_9FIRM</name>
<dbReference type="EMBL" id="DYUB01000011">
    <property type="protein sequence ID" value="HJG95523.1"/>
    <property type="molecule type" value="Genomic_DNA"/>
</dbReference>
<protein>
    <submittedName>
        <fullName evidence="5">Metal ABC transporter ATP-binding protein</fullName>
    </submittedName>
</protein>
<dbReference type="Gene3D" id="3.40.50.300">
    <property type="entry name" value="P-loop containing nucleotide triphosphate hydrolases"/>
    <property type="match status" value="1"/>
</dbReference>
<evidence type="ECO:0000256" key="2">
    <source>
        <dbReference type="ARBA" id="ARBA00022741"/>
    </source>
</evidence>
<dbReference type="PROSITE" id="PS00211">
    <property type="entry name" value="ABC_TRANSPORTER_1"/>
    <property type="match status" value="1"/>
</dbReference>
<keyword evidence="1" id="KW-0813">Transport</keyword>
<reference evidence="5" key="1">
    <citation type="journal article" date="2021" name="PeerJ">
        <title>Extensive microbial diversity within the chicken gut microbiome revealed by metagenomics and culture.</title>
        <authorList>
            <person name="Gilroy R."/>
            <person name="Ravi A."/>
            <person name="Getino M."/>
            <person name="Pursley I."/>
            <person name="Horton D.L."/>
            <person name="Alikhan N.F."/>
            <person name="Baker D."/>
            <person name="Gharbi K."/>
            <person name="Hall N."/>
            <person name="Watson M."/>
            <person name="Adriaenssens E.M."/>
            <person name="Foster-Nyarko E."/>
            <person name="Jarju S."/>
            <person name="Secka A."/>
            <person name="Antonio M."/>
            <person name="Oren A."/>
            <person name="Chaudhuri R.R."/>
            <person name="La Ragione R."/>
            <person name="Hildebrand F."/>
            <person name="Pallen M.J."/>
        </authorList>
    </citation>
    <scope>NUCLEOTIDE SEQUENCE</scope>
    <source>
        <strain evidence="5">1277</strain>
    </source>
</reference>
<keyword evidence="3 5" id="KW-0067">ATP-binding</keyword>
<dbReference type="InterPro" id="IPR050153">
    <property type="entry name" value="Metal_Ion_Import_ABC"/>
</dbReference>
<dbReference type="InterPro" id="IPR003593">
    <property type="entry name" value="AAA+_ATPase"/>
</dbReference>
<proteinExistence type="predicted"/>
<accession>A0A921MYB3</accession>
<evidence type="ECO:0000313" key="5">
    <source>
        <dbReference type="EMBL" id="HJG95523.1"/>
    </source>
</evidence>
<reference evidence="5" key="2">
    <citation type="submission" date="2021-09" db="EMBL/GenBank/DDBJ databases">
        <authorList>
            <person name="Gilroy R."/>
        </authorList>
    </citation>
    <scope>NUCLEOTIDE SEQUENCE</scope>
    <source>
        <strain evidence="5">1277</strain>
    </source>
</reference>
<dbReference type="PANTHER" id="PTHR42734">
    <property type="entry name" value="METAL TRANSPORT SYSTEM ATP-BINDING PROTEIN TM_0124-RELATED"/>
    <property type="match status" value="1"/>
</dbReference>
<dbReference type="Proteomes" id="UP000776700">
    <property type="component" value="Unassembled WGS sequence"/>
</dbReference>
<dbReference type="InterPro" id="IPR003439">
    <property type="entry name" value="ABC_transporter-like_ATP-bd"/>
</dbReference>
<dbReference type="GO" id="GO:0005524">
    <property type="term" value="F:ATP binding"/>
    <property type="evidence" value="ECO:0007669"/>
    <property type="project" value="UniProtKB-KW"/>
</dbReference>
<evidence type="ECO:0000256" key="3">
    <source>
        <dbReference type="ARBA" id="ARBA00022840"/>
    </source>
</evidence>
<evidence type="ECO:0000313" key="6">
    <source>
        <dbReference type="Proteomes" id="UP000776700"/>
    </source>
</evidence>
<gene>
    <name evidence="5" type="ORF">K8V90_00260</name>
</gene>
<dbReference type="AlphaFoldDB" id="A0A921MYB3"/>
<comment type="caution">
    <text evidence="5">The sequence shown here is derived from an EMBL/GenBank/DDBJ whole genome shotgun (WGS) entry which is preliminary data.</text>
</comment>
<keyword evidence="2" id="KW-0547">Nucleotide-binding</keyword>
<organism evidence="5 6">
    <name type="scientific">Romboutsia timonensis</name>
    <dbReference type="NCBI Taxonomy" id="1776391"/>
    <lineage>
        <taxon>Bacteria</taxon>
        <taxon>Bacillati</taxon>
        <taxon>Bacillota</taxon>
        <taxon>Clostridia</taxon>
        <taxon>Peptostreptococcales</taxon>
        <taxon>Peptostreptococcaceae</taxon>
        <taxon>Romboutsia</taxon>
    </lineage>
</organism>
<dbReference type="InterPro" id="IPR017871">
    <property type="entry name" value="ABC_transporter-like_CS"/>
</dbReference>
<sequence length="266" mass="29463">MEFKNNKSNCNKCSNGLCCTKIENLCVKKGNQEILKNVNLHIHCGELTALIGANGAGKSTLLKAILGENEYSGSLTFVDGNEKMSRKPIIGYVPQKLDFDYSSPVSVLDVFACTQSNRPVYFSHDKKVKDIALRSLRKVQGENLINKRLGVLSGGELQRVLLALALEPIPDILLLDEPVSGIDQNGLKLFYSIVSNLRENYDLSIILVSHDLNVVYEYADRIAFLNNKTIECVGKPEEVFSNKSVIDTFGLELNKKIDKIGRGGIR</sequence>
<dbReference type="InterPro" id="IPR027417">
    <property type="entry name" value="P-loop_NTPase"/>
</dbReference>
<evidence type="ECO:0000259" key="4">
    <source>
        <dbReference type="PROSITE" id="PS50893"/>
    </source>
</evidence>
<dbReference type="GO" id="GO:0016887">
    <property type="term" value="F:ATP hydrolysis activity"/>
    <property type="evidence" value="ECO:0007669"/>
    <property type="project" value="InterPro"/>
</dbReference>
<dbReference type="Pfam" id="PF00005">
    <property type="entry name" value="ABC_tran"/>
    <property type="match status" value="1"/>
</dbReference>
<evidence type="ECO:0000256" key="1">
    <source>
        <dbReference type="ARBA" id="ARBA00022448"/>
    </source>
</evidence>